<evidence type="ECO:0000313" key="2">
    <source>
        <dbReference type="EMBL" id="GAA2620841.1"/>
    </source>
</evidence>
<organism evidence="2 3">
    <name type="scientific">Actinomadura fulvescens</name>
    <dbReference type="NCBI Taxonomy" id="46160"/>
    <lineage>
        <taxon>Bacteria</taxon>
        <taxon>Bacillati</taxon>
        <taxon>Actinomycetota</taxon>
        <taxon>Actinomycetes</taxon>
        <taxon>Streptosporangiales</taxon>
        <taxon>Thermomonosporaceae</taxon>
        <taxon>Actinomadura</taxon>
    </lineage>
</organism>
<name>A0ABN3QA68_9ACTN</name>
<sequence length="97" mass="10236">MSRDSHPGLRCPHCQTALTLVPAAGSQPSGAPFALVREEASPPPIAEVLAPYAGRVKDSTIAMRGAAKARASLDRARQAGSQRRTTQKAARRAFRSA</sequence>
<feature type="region of interest" description="Disordered" evidence="1">
    <location>
        <begin position="67"/>
        <end position="97"/>
    </location>
</feature>
<feature type="compositionally biased region" description="Basic residues" evidence="1">
    <location>
        <begin position="85"/>
        <end position="97"/>
    </location>
</feature>
<proteinExistence type="predicted"/>
<dbReference type="EMBL" id="BAAATD010000010">
    <property type="protein sequence ID" value="GAA2620841.1"/>
    <property type="molecule type" value="Genomic_DNA"/>
</dbReference>
<evidence type="ECO:0000313" key="3">
    <source>
        <dbReference type="Proteomes" id="UP001501509"/>
    </source>
</evidence>
<dbReference type="Proteomes" id="UP001501509">
    <property type="component" value="Unassembled WGS sequence"/>
</dbReference>
<protein>
    <submittedName>
        <fullName evidence="2">Uncharacterized protein</fullName>
    </submittedName>
</protein>
<reference evidence="2 3" key="1">
    <citation type="journal article" date="2019" name="Int. J. Syst. Evol. Microbiol.">
        <title>The Global Catalogue of Microorganisms (GCM) 10K type strain sequencing project: providing services to taxonomists for standard genome sequencing and annotation.</title>
        <authorList>
            <consortium name="The Broad Institute Genomics Platform"/>
            <consortium name="The Broad Institute Genome Sequencing Center for Infectious Disease"/>
            <person name="Wu L."/>
            <person name="Ma J."/>
        </authorList>
    </citation>
    <scope>NUCLEOTIDE SEQUENCE [LARGE SCALE GENOMIC DNA]</scope>
    <source>
        <strain evidence="2 3">JCM 6833</strain>
    </source>
</reference>
<evidence type="ECO:0000256" key="1">
    <source>
        <dbReference type="SAM" id="MobiDB-lite"/>
    </source>
</evidence>
<keyword evidence="3" id="KW-1185">Reference proteome</keyword>
<accession>A0ABN3QA68</accession>
<comment type="caution">
    <text evidence="2">The sequence shown here is derived from an EMBL/GenBank/DDBJ whole genome shotgun (WGS) entry which is preliminary data.</text>
</comment>
<gene>
    <name evidence="2" type="ORF">GCM10010411_65910</name>
</gene>